<proteinExistence type="predicted"/>
<protein>
    <recommendedName>
        <fullName evidence="4">Prolyl-tRNA synthetase</fullName>
    </recommendedName>
</protein>
<evidence type="ECO:0008006" key="4">
    <source>
        <dbReference type="Google" id="ProtNLM"/>
    </source>
</evidence>
<evidence type="ECO:0000313" key="3">
    <source>
        <dbReference type="Proteomes" id="UP001059844"/>
    </source>
</evidence>
<reference evidence="2" key="1">
    <citation type="submission" date="2022-07" db="EMBL/GenBank/DDBJ databases">
        <title>Isolation, identification, and degradation of a PFOSA degrading strain from sewage treatment plant.</title>
        <authorList>
            <person name="Zhang L."/>
            <person name="Huo Y."/>
        </authorList>
    </citation>
    <scope>NUCLEOTIDE SEQUENCE</scope>
    <source>
        <strain evidence="2">C1</strain>
    </source>
</reference>
<dbReference type="EMBL" id="CP101751">
    <property type="protein sequence ID" value="UUC45505.1"/>
    <property type="molecule type" value="Genomic_DNA"/>
</dbReference>
<dbReference type="PROSITE" id="PS51257">
    <property type="entry name" value="PROKAR_LIPOPROTEIN"/>
    <property type="match status" value="1"/>
</dbReference>
<feature type="compositionally biased region" description="Low complexity" evidence="1">
    <location>
        <begin position="250"/>
        <end position="321"/>
    </location>
</feature>
<accession>A0ABY5IRS4</accession>
<feature type="region of interest" description="Disordered" evidence="1">
    <location>
        <begin position="248"/>
        <end position="353"/>
    </location>
</feature>
<name>A0ABY5IRS4_9FLAO</name>
<evidence type="ECO:0000256" key="1">
    <source>
        <dbReference type="SAM" id="MobiDB-lite"/>
    </source>
</evidence>
<gene>
    <name evidence="2" type="ORF">NOX80_18030</name>
</gene>
<feature type="compositionally biased region" description="Gly residues" evidence="1">
    <location>
        <begin position="331"/>
        <end position="353"/>
    </location>
</feature>
<dbReference type="RefSeq" id="WP_256551199.1">
    <property type="nucleotide sequence ID" value="NZ_CP101751.1"/>
</dbReference>
<sequence length="353" mass="40030">MKTYYLSSRKLSIYTVIGFFGLVVSSCGSYQNSSYYDHDGVYGSERPSREYNRYSEQNMAQANNYKDYFSDLQKDANNGVFTDVDNYSSQGQDSISNIANRNEYAGTTGYAGWGDSSSNITVNVYNNDPWYWNRGYWNSWYSPYYGSGWGWNNYYYGGGWGVSLGWGWNSWYGPNWGWGWNNWYGPGWGWGYGGGWYNGYYRNNRIYNAGPRGGSAYYNGRYNNSVYGYNYGTRNYNTSRRNVDFNATRNYGTGTRDYNNYNNGTRNYNNGNGTRNYNNNATRDYNNNNSGTRNYNNNNSGTRNYNYNNSNSGTRSNSNYSAPTRSYNSGGSFGGSRGGGSFGGGRSGGGGRR</sequence>
<keyword evidence="3" id="KW-1185">Reference proteome</keyword>
<dbReference type="Proteomes" id="UP001059844">
    <property type="component" value="Chromosome"/>
</dbReference>
<evidence type="ECO:0000313" key="2">
    <source>
        <dbReference type="EMBL" id="UUC45505.1"/>
    </source>
</evidence>
<organism evidence="2 3">
    <name type="scientific">Flavobacterium cerinum</name>
    <dbReference type="NCBI Taxonomy" id="2502784"/>
    <lineage>
        <taxon>Bacteria</taxon>
        <taxon>Pseudomonadati</taxon>
        <taxon>Bacteroidota</taxon>
        <taxon>Flavobacteriia</taxon>
        <taxon>Flavobacteriales</taxon>
        <taxon>Flavobacteriaceae</taxon>
        <taxon>Flavobacterium</taxon>
    </lineage>
</organism>